<organism evidence="8 9">
    <name type="scientific">Streptococcus equi subsp. zooepidemicus (strain MGCS10565)</name>
    <dbReference type="NCBI Taxonomy" id="552526"/>
    <lineage>
        <taxon>Bacteria</taxon>
        <taxon>Bacillati</taxon>
        <taxon>Bacillota</taxon>
        <taxon>Bacilli</taxon>
        <taxon>Lactobacillales</taxon>
        <taxon>Streptococcaceae</taxon>
        <taxon>Streptococcus</taxon>
    </lineage>
</organism>
<evidence type="ECO:0000256" key="3">
    <source>
        <dbReference type="ARBA" id="ARBA00022691"/>
    </source>
</evidence>
<evidence type="ECO:0000256" key="2">
    <source>
        <dbReference type="ARBA" id="ARBA00022485"/>
    </source>
</evidence>
<keyword evidence="6" id="KW-0411">Iron-sulfur</keyword>
<dbReference type="RefSeq" id="WP_012515356.1">
    <property type="nucleotide sequence ID" value="NC_011134.1"/>
</dbReference>
<evidence type="ECO:0000256" key="5">
    <source>
        <dbReference type="ARBA" id="ARBA00023004"/>
    </source>
</evidence>
<sequence length="431" mass="50470">MEMSPYILSTTLSDGKVYYNTKNNHSFFITNELLDKINYDETARTQYLDYLVSLQYHHEEKELERTLAKINAADEKLLEFTILTHGDCNFRCKYCYEKFENISMTIEVEEAIVEFAEKLLSEGKFERFSVQWFGGEPLLGYRTIVRLSEKFLELCSRYDIGYFSGITTNGYLLTRRRFQNLIENCKVTSYQITVDGEKKFHDNQRLLKNGAGSYDRILLNLKMMAKSSLPFQCTIRFNISKENAESMEAFLRSDGLLFKEDSRYSLAYHNIGDWGQGERSDDYCVDIPDDDLSYYFSKQAISLGYNISSPKTMMLNSINCYANRECHYMFNVKGIVQSCTVALYRKENIFGSILAGDINEKKRKDWIKGIEYDRCSQCPYVLLCKSGYCPLVRLNQEKTWERLCQLYKERIQKDFSLFVLTKSYNDILDIN</sequence>
<dbReference type="SFLD" id="SFLDG01067">
    <property type="entry name" value="SPASM/twitch_domain_containing"/>
    <property type="match status" value="1"/>
</dbReference>
<dbReference type="KEGG" id="sez:Sez_0717"/>
<dbReference type="AlphaFoldDB" id="B4U263"/>
<dbReference type="UniPathway" id="UPA00782"/>
<accession>B4U263</accession>
<evidence type="ECO:0000313" key="9">
    <source>
        <dbReference type="Proteomes" id="UP000001873"/>
    </source>
</evidence>
<evidence type="ECO:0000256" key="4">
    <source>
        <dbReference type="ARBA" id="ARBA00022723"/>
    </source>
</evidence>
<keyword evidence="4" id="KW-0479">Metal-binding</keyword>
<dbReference type="SFLD" id="SFLDS00029">
    <property type="entry name" value="Radical_SAM"/>
    <property type="match status" value="1"/>
</dbReference>
<name>B4U263_STREM</name>
<keyword evidence="5" id="KW-0408">Iron</keyword>
<dbReference type="PANTHER" id="PTHR43787">
    <property type="entry name" value="FEMO COFACTOR BIOSYNTHESIS PROTEIN NIFB-RELATED"/>
    <property type="match status" value="1"/>
</dbReference>
<gene>
    <name evidence="8" type="ordered locus">Sez_0717</name>
</gene>
<dbReference type="PROSITE" id="PS51918">
    <property type="entry name" value="RADICAL_SAM"/>
    <property type="match status" value="1"/>
</dbReference>
<reference evidence="8 9" key="1">
    <citation type="journal article" date="2008" name="PLoS ONE">
        <title>Genome sequence of a lancefield group C Streptococcus zooepidemicus strain causing epidemic nephritis: new information about an old disease.</title>
        <authorList>
            <person name="Beres S.B."/>
            <person name="Sesso R."/>
            <person name="Pinto S.W.L."/>
            <person name="Hoe N.P."/>
            <person name="Porcella S.F."/>
            <person name="Deleo F.R."/>
            <person name="Musser J.M."/>
        </authorList>
    </citation>
    <scope>NUCLEOTIDE SEQUENCE [LARGE SCALE GENOMIC DNA]</scope>
    <source>
        <strain evidence="8 9">MGCS10565</strain>
    </source>
</reference>
<dbReference type="GO" id="GO:0051539">
    <property type="term" value="F:4 iron, 4 sulfur cluster binding"/>
    <property type="evidence" value="ECO:0007669"/>
    <property type="project" value="UniProtKB-KW"/>
</dbReference>
<dbReference type="InterPro" id="IPR058240">
    <property type="entry name" value="rSAM_sf"/>
</dbReference>
<dbReference type="HOGENOM" id="CLU_009273_3_1_9"/>
<dbReference type="CDD" id="cd01335">
    <property type="entry name" value="Radical_SAM"/>
    <property type="match status" value="1"/>
</dbReference>
<evidence type="ECO:0000259" key="7">
    <source>
        <dbReference type="PROSITE" id="PS51918"/>
    </source>
</evidence>
<dbReference type="Gene3D" id="3.20.20.70">
    <property type="entry name" value="Aldolase class I"/>
    <property type="match status" value="1"/>
</dbReference>
<dbReference type="GO" id="GO:0046872">
    <property type="term" value="F:metal ion binding"/>
    <property type="evidence" value="ECO:0007669"/>
    <property type="project" value="UniProtKB-KW"/>
</dbReference>
<feature type="domain" description="Radical SAM core" evidence="7">
    <location>
        <begin position="73"/>
        <end position="306"/>
    </location>
</feature>
<dbReference type="InterPro" id="IPR007197">
    <property type="entry name" value="rSAM"/>
</dbReference>
<dbReference type="Pfam" id="PF04055">
    <property type="entry name" value="Radical_SAM"/>
    <property type="match status" value="1"/>
</dbReference>
<evidence type="ECO:0000256" key="6">
    <source>
        <dbReference type="ARBA" id="ARBA00023014"/>
    </source>
</evidence>
<keyword evidence="3" id="KW-0949">S-adenosyl-L-methionine</keyword>
<proteinExistence type="predicted"/>
<dbReference type="SUPFAM" id="SSF102114">
    <property type="entry name" value="Radical SAM enzymes"/>
    <property type="match status" value="1"/>
</dbReference>
<dbReference type="Proteomes" id="UP000001873">
    <property type="component" value="Chromosome"/>
</dbReference>
<dbReference type="InterPro" id="IPR013785">
    <property type="entry name" value="Aldolase_TIM"/>
</dbReference>
<dbReference type="PANTHER" id="PTHR43787:SF3">
    <property type="entry name" value="ARYLSULFATASE REGULATORY PROTEIN"/>
    <property type="match status" value="1"/>
</dbReference>
<evidence type="ECO:0000313" key="8">
    <source>
        <dbReference type="EMBL" id="ACG62080.1"/>
    </source>
</evidence>
<dbReference type="EMBL" id="CP001129">
    <property type="protein sequence ID" value="ACG62080.1"/>
    <property type="molecule type" value="Genomic_DNA"/>
</dbReference>
<dbReference type="GO" id="GO:0003824">
    <property type="term" value="F:catalytic activity"/>
    <property type="evidence" value="ECO:0007669"/>
    <property type="project" value="InterPro"/>
</dbReference>
<keyword evidence="2" id="KW-0004">4Fe-4S</keyword>
<protein>
    <submittedName>
        <fullName evidence="8">Transcriptional regulator</fullName>
    </submittedName>
</protein>
<comment type="cofactor">
    <cofactor evidence="1">
        <name>[4Fe-4S] cluster</name>
        <dbReference type="ChEBI" id="CHEBI:49883"/>
    </cofactor>
</comment>
<evidence type="ECO:0000256" key="1">
    <source>
        <dbReference type="ARBA" id="ARBA00001966"/>
    </source>
</evidence>